<keyword evidence="3" id="KW-1185">Reference proteome</keyword>
<dbReference type="KEGG" id="palr:HGI30_20780"/>
<dbReference type="RefSeq" id="WP_168909251.1">
    <property type="nucleotide sequence ID" value="NZ_CP051428.1"/>
</dbReference>
<dbReference type="InterPro" id="IPR008922">
    <property type="entry name" value="Di-copper_centre_dom_sf"/>
</dbReference>
<dbReference type="AlphaFoldDB" id="A0A6H2H305"/>
<reference evidence="2 3" key="1">
    <citation type="submission" date="2020-04" db="EMBL/GenBank/DDBJ databases">
        <title>Novel Paenibacillus strain UniB2 isolated from commercial digestive syrup.</title>
        <authorList>
            <person name="Thorat V."/>
            <person name="Kirdat K."/>
            <person name="Tiwarekar B."/>
            <person name="Yadav A."/>
        </authorList>
    </citation>
    <scope>NUCLEOTIDE SEQUENCE [LARGE SCALE GENOMIC DNA]</scope>
    <source>
        <strain evidence="2 3">UniB2</strain>
    </source>
</reference>
<evidence type="ECO:0000313" key="3">
    <source>
        <dbReference type="Proteomes" id="UP000502136"/>
    </source>
</evidence>
<feature type="compositionally biased region" description="Basic residues" evidence="1">
    <location>
        <begin position="246"/>
        <end position="260"/>
    </location>
</feature>
<feature type="compositionally biased region" description="Low complexity" evidence="1">
    <location>
        <begin position="208"/>
        <end position="217"/>
    </location>
</feature>
<evidence type="ECO:0000256" key="1">
    <source>
        <dbReference type="SAM" id="MobiDB-lite"/>
    </source>
</evidence>
<dbReference type="EMBL" id="CP051428">
    <property type="protein sequence ID" value="QJC53718.1"/>
    <property type="molecule type" value="Genomic_DNA"/>
</dbReference>
<accession>A0A6H2H305</accession>
<organism evidence="2 3">
    <name type="scientific">Paenibacillus albicereus</name>
    <dbReference type="NCBI Taxonomy" id="2726185"/>
    <lineage>
        <taxon>Bacteria</taxon>
        <taxon>Bacillati</taxon>
        <taxon>Bacillota</taxon>
        <taxon>Bacilli</taxon>
        <taxon>Bacillales</taxon>
        <taxon>Paenibacillaceae</taxon>
        <taxon>Paenibacillus</taxon>
    </lineage>
</organism>
<evidence type="ECO:0000313" key="2">
    <source>
        <dbReference type="EMBL" id="QJC53718.1"/>
    </source>
</evidence>
<feature type="compositionally biased region" description="Low complexity" evidence="1">
    <location>
        <begin position="261"/>
        <end position="270"/>
    </location>
</feature>
<sequence length="291" mass="31316">MIIPNFPDDLLEEHRRWHHANHVGDNSNPPVGWGDRFLSFHRQYIRKVLTWYQSQGYDMNLVQPWSEVPQGIRMSRCYDVNAEMRVRTQPQSFATSDDLGRYIERLHACIHDAGSDVLNERILQDLDIAPRSTYFYNIHGMIDNWYSNWQRAQGGSQPQPPFGSPLPGGAPVGFPGLGPFGGGMPGLSGFGGPLPGWGAVPPGPGRRPLPAAGASPAQLGSVTAVPAAGKPGSAARQAAKGGGARKAARGAARRAARGAARRAAPSGSARKPSRAKRSGAAPKPARGRRRR</sequence>
<feature type="region of interest" description="Disordered" evidence="1">
    <location>
        <begin position="196"/>
        <end position="291"/>
    </location>
</feature>
<dbReference type="SUPFAM" id="SSF48056">
    <property type="entry name" value="Di-copper centre-containing domain"/>
    <property type="match status" value="1"/>
</dbReference>
<dbReference type="Proteomes" id="UP000502136">
    <property type="component" value="Chromosome"/>
</dbReference>
<protein>
    <submittedName>
        <fullName evidence="2">Uncharacterized protein</fullName>
    </submittedName>
</protein>
<proteinExistence type="predicted"/>
<name>A0A6H2H305_9BACL</name>
<gene>
    <name evidence="2" type="ORF">HGI30_20780</name>
</gene>